<dbReference type="GO" id="GO:0004633">
    <property type="term" value="F:phosphopantothenoylcysteine decarboxylase activity"/>
    <property type="evidence" value="ECO:0007669"/>
    <property type="project" value="UniProtKB-UniRule"/>
</dbReference>
<keyword evidence="8" id="KW-1185">Reference proteome</keyword>
<protein>
    <recommendedName>
        <fullName evidence="3">Coenzyme A biosynthesis bifunctional protein CoaBC</fullName>
    </recommendedName>
    <alternativeName>
        <fullName evidence="3">DNA/pantothenate metabolism flavoprotein</fullName>
    </alternativeName>
    <alternativeName>
        <fullName evidence="3">Phosphopantothenoylcysteine synthetase/decarboxylase</fullName>
        <shortName evidence="3">PPCS-PPCDC</shortName>
    </alternativeName>
    <domain>
        <recommendedName>
            <fullName evidence="3">Phosphopantothenoylcysteine decarboxylase</fullName>
            <shortName evidence="3">PPC decarboxylase</shortName>
            <shortName evidence="3">PPC-DC</shortName>
            <ecNumber evidence="3">4.1.1.36</ecNumber>
        </recommendedName>
        <alternativeName>
            <fullName evidence="3">CoaC</fullName>
        </alternativeName>
    </domain>
    <domain>
        <recommendedName>
            <fullName evidence="3">Phosphopantothenate--cysteine ligase</fullName>
            <ecNumber evidence="3">6.3.2.5</ecNumber>
        </recommendedName>
        <alternativeName>
            <fullName evidence="3">CoaB</fullName>
        </alternativeName>
        <alternativeName>
            <fullName evidence="3">Phosphopantothenoylcysteine synthetase</fullName>
            <shortName evidence="3">PPC synthetase</shortName>
            <shortName evidence="3">PPC-S</shortName>
        </alternativeName>
    </domain>
</protein>
<comment type="catalytic activity">
    <reaction evidence="3 4">
        <text>(R)-4'-phosphopantothenate + L-cysteine + CTP = N-[(R)-4-phosphopantothenoyl]-L-cysteine + CMP + diphosphate + H(+)</text>
        <dbReference type="Rhea" id="RHEA:19397"/>
        <dbReference type="ChEBI" id="CHEBI:10986"/>
        <dbReference type="ChEBI" id="CHEBI:15378"/>
        <dbReference type="ChEBI" id="CHEBI:33019"/>
        <dbReference type="ChEBI" id="CHEBI:35235"/>
        <dbReference type="ChEBI" id="CHEBI:37563"/>
        <dbReference type="ChEBI" id="CHEBI:59458"/>
        <dbReference type="ChEBI" id="CHEBI:60377"/>
        <dbReference type="EC" id="6.3.2.5"/>
    </reaction>
</comment>
<dbReference type="Proteomes" id="UP000267841">
    <property type="component" value="Unassembled WGS sequence"/>
</dbReference>
<gene>
    <name evidence="3" type="primary">coaBC</name>
    <name evidence="7" type="ORF">BCF55_1348</name>
</gene>
<dbReference type="NCBIfam" id="TIGR00521">
    <property type="entry name" value="coaBC_dfp"/>
    <property type="match status" value="1"/>
</dbReference>
<comment type="similarity">
    <text evidence="3 4">In the N-terminal section; belongs to the HFCD (homo-oligomeric flavin containing Cys decarboxylase) superfamily.</text>
</comment>
<feature type="region of interest" description="Phosphopantothenate--cysteine ligase" evidence="3">
    <location>
        <begin position="189"/>
        <end position="391"/>
    </location>
</feature>
<feature type="binding site" evidence="3">
    <location>
        <position position="320"/>
    </location>
    <ligand>
        <name>CTP</name>
        <dbReference type="ChEBI" id="CHEBI:37563"/>
    </ligand>
</feature>
<dbReference type="UniPathway" id="UPA00241">
    <property type="reaction ID" value="UER00353"/>
</dbReference>
<dbReference type="GO" id="GO:0046872">
    <property type="term" value="F:metal ion binding"/>
    <property type="evidence" value="ECO:0007669"/>
    <property type="project" value="UniProtKB-KW"/>
</dbReference>
<dbReference type="HAMAP" id="MF_02225">
    <property type="entry name" value="CoaBC"/>
    <property type="match status" value="1"/>
</dbReference>
<accession>A0A497XPY5</accession>
<feature type="domain" description="DNA/pantothenate metabolism flavoprotein C-terminal" evidence="6">
    <location>
        <begin position="185"/>
        <end position="387"/>
    </location>
</feature>
<dbReference type="GO" id="GO:0071513">
    <property type="term" value="C:phosphopantothenoylcysteine decarboxylase complex"/>
    <property type="evidence" value="ECO:0007669"/>
    <property type="project" value="TreeGrafter"/>
</dbReference>
<dbReference type="GO" id="GO:0004632">
    <property type="term" value="F:phosphopantothenate--cysteine ligase activity"/>
    <property type="evidence" value="ECO:0007669"/>
    <property type="project" value="UniProtKB-UniRule"/>
</dbReference>
<proteinExistence type="inferred from homology"/>
<organism evidence="7 8">
    <name type="scientific">Hydrogenivirga caldilitoris</name>
    <dbReference type="NCBI Taxonomy" id="246264"/>
    <lineage>
        <taxon>Bacteria</taxon>
        <taxon>Pseudomonadati</taxon>
        <taxon>Aquificota</taxon>
        <taxon>Aquificia</taxon>
        <taxon>Aquificales</taxon>
        <taxon>Aquificaceae</taxon>
        <taxon>Hydrogenivirga</taxon>
    </lineage>
</organism>
<evidence type="ECO:0000256" key="2">
    <source>
        <dbReference type="ARBA" id="ARBA00023239"/>
    </source>
</evidence>
<evidence type="ECO:0000313" key="7">
    <source>
        <dbReference type="EMBL" id="RLJ71056.1"/>
    </source>
</evidence>
<dbReference type="PANTHER" id="PTHR14359">
    <property type="entry name" value="HOMO-OLIGOMERIC FLAVIN CONTAINING CYS DECARBOXYLASE FAMILY"/>
    <property type="match status" value="1"/>
</dbReference>
<dbReference type="GO" id="GO:0010181">
    <property type="term" value="F:FMN binding"/>
    <property type="evidence" value="ECO:0007669"/>
    <property type="project" value="UniProtKB-UniRule"/>
</dbReference>
<keyword evidence="3" id="KW-0479">Metal-binding</keyword>
<feature type="region of interest" description="Phosphopantothenoylcysteine decarboxylase" evidence="3">
    <location>
        <begin position="1"/>
        <end position="188"/>
    </location>
</feature>
<keyword evidence="1 3" id="KW-0210">Decarboxylase</keyword>
<keyword evidence="3 4" id="KW-0285">Flavoprotein</keyword>
<dbReference type="GO" id="GO:0015937">
    <property type="term" value="P:coenzyme A biosynthetic process"/>
    <property type="evidence" value="ECO:0007669"/>
    <property type="project" value="UniProtKB-UniRule"/>
</dbReference>
<name>A0A497XPY5_9AQUI</name>
<sequence>MKLLEGRKVLLGITGGIAAYKVAQLVRELRKAKAEVKVIMTPFAERFVGKLTFATLSGNKVYTDSSWEEEPLAHINLARWAEVLLLAPCTVNTLSKLALGLGDNLLTTTVLAYNGTLLIAPAANTVMYKNAAVQENLKKLKERGVIVIEPEWGVLACEEEGEGKLASEDRLIDWVIWSFYPKLLLGRRVLITCGSTREYIDPVRFISNDSSGEMGFSLARAARWLGAEVKVIAGHTTAKEPPEVEIERVVSSEDMLKAVLREFEESDIVIMNAAVADYKPKEAKKGKIKKQSSLTLELEKTTDILAELGRRKKHQMLVGFALESENLLENAMEKLKRKNLDLIVANPVDVMGAVHHRGYLIDPEGYKEFEFKTKLESAEFILKTISEFISS</sequence>
<reference evidence="7 8" key="1">
    <citation type="submission" date="2018-10" db="EMBL/GenBank/DDBJ databases">
        <title>Genomic Encyclopedia of Archaeal and Bacterial Type Strains, Phase II (KMG-II): from individual species to whole genera.</title>
        <authorList>
            <person name="Goeker M."/>
        </authorList>
    </citation>
    <scope>NUCLEOTIDE SEQUENCE [LARGE SCALE GENOMIC DNA]</scope>
    <source>
        <strain evidence="7 8">DSM 16510</strain>
    </source>
</reference>
<dbReference type="SUPFAM" id="SSF52507">
    <property type="entry name" value="Homo-oligomeric flavin-containing Cys decarboxylases, HFCD"/>
    <property type="match status" value="1"/>
</dbReference>
<dbReference type="SUPFAM" id="SSF102645">
    <property type="entry name" value="CoaB-like"/>
    <property type="match status" value="1"/>
</dbReference>
<keyword evidence="3 4" id="KW-0436">Ligase</keyword>
<dbReference type="PANTHER" id="PTHR14359:SF6">
    <property type="entry name" value="PHOSPHOPANTOTHENOYLCYSTEINE DECARBOXYLASE"/>
    <property type="match status" value="1"/>
</dbReference>
<comment type="caution">
    <text evidence="7">The sequence shown here is derived from an EMBL/GenBank/DDBJ whole genome shotgun (WGS) entry which is preliminary data.</text>
</comment>
<dbReference type="InterPro" id="IPR036551">
    <property type="entry name" value="Flavin_trans-like"/>
</dbReference>
<keyword evidence="3 4" id="KW-0288">FMN</keyword>
<keyword evidence="3" id="KW-0511">Multifunctional enzyme</keyword>
<feature type="binding site" evidence="3">
    <location>
        <position position="338"/>
    </location>
    <ligand>
        <name>CTP</name>
        <dbReference type="ChEBI" id="CHEBI:37563"/>
    </ligand>
</feature>
<feature type="active site" description="Proton donor" evidence="3">
    <location>
        <position position="157"/>
    </location>
</feature>
<evidence type="ECO:0000256" key="4">
    <source>
        <dbReference type="RuleBase" id="RU364078"/>
    </source>
</evidence>
<evidence type="ECO:0000259" key="6">
    <source>
        <dbReference type="Pfam" id="PF04127"/>
    </source>
</evidence>
<dbReference type="EC" id="6.3.2.5" evidence="3"/>
<dbReference type="Pfam" id="PF02441">
    <property type="entry name" value="Flavoprotein"/>
    <property type="match status" value="1"/>
</dbReference>
<comment type="caution">
    <text evidence="3">Lacks conserved residue(s) required for the propagation of feature annotation.</text>
</comment>
<comment type="cofactor">
    <cofactor evidence="3">
        <name>Mg(2+)</name>
        <dbReference type="ChEBI" id="CHEBI:18420"/>
    </cofactor>
</comment>
<feature type="binding site" evidence="3">
    <location>
        <position position="287"/>
    </location>
    <ligand>
        <name>CTP</name>
        <dbReference type="ChEBI" id="CHEBI:37563"/>
    </ligand>
</feature>
<dbReference type="Gene3D" id="3.40.50.1950">
    <property type="entry name" value="Flavin prenyltransferase-like"/>
    <property type="match status" value="1"/>
</dbReference>
<dbReference type="InterPro" id="IPR035929">
    <property type="entry name" value="CoaB-like_sf"/>
</dbReference>
<dbReference type="GO" id="GO:0015941">
    <property type="term" value="P:pantothenate catabolic process"/>
    <property type="evidence" value="ECO:0007669"/>
    <property type="project" value="InterPro"/>
</dbReference>
<feature type="domain" description="Flavoprotein" evidence="5">
    <location>
        <begin position="8"/>
        <end position="149"/>
    </location>
</feature>
<dbReference type="Gene3D" id="3.40.50.10300">
    <property type="entry name" value="CoaB-like"/>
    <property type="match status" value="1"/>
</dbReference>
<dbReference type="InterPro" id="IPR005252">
    <property type="entry name" value="CoaBC"/>
</dbReference>
<comment type="function">
    <text evidence="4">Catalyzes two steps in the biosynthesis of coenzyme A. In the first step cysteine is conjugated to 4'-phosphopantothenate to form 4-phosphopantothenoylcysteine, in the latter compound is decarboxylated to form 4'-phosphopantotheine.</text>
</comment>
<feature type="binding site" evidence="3">
    <location>
        <position position="277"/>
    </location>
    <ligand>
        <name>CTP</name>
        <dbReference type="ChEBI" id="CHEBI:37563"/>
    </ligand>
</feature>
<comment type="similarity">
    <text evidence="3 4">In the C-terminal section; belongs to the PPC synthetase family.</text>
</comment>
<evidence type="ECO:0000313" key="8">
    <source>
        <dbReference type="Proteomes" id="UP000267841"/>
    </source>
</evidence>
<dbReference type="InterPro" id="IPR007085">
    <property type="entry name" value="DNA/pantothenate-metab_flavo_C"/>
</dbReference>
<dbReference type="Pfam" id="PF04127">
    <property type="entry name" value="DFP"/>
    <property type="match status" value="1"/>
</dbReference>
<comment type="pathway">
    <text evidence="3 4">Cofactor biosynthesis; coenzyme A biosynthesis; CoA from (R)-pantothenate: step 3/5.</text>
</comment>
<comment type="cofactor">
    <cofactor evidence="3">
        <name>FMN</name>
        <dbReference type="ChEBI" id="CHEBI:58210"/>
    </cofactor>
    <text evidence="3">Binds 1 FMN per subunit.</text>
</comment>
<keyword evidence="2 3" id="KW-0456">Lyase</keyword>
<evidence type="ECO:0000259" key="5">
    <source>
        <dbReference type="Pfam" id="PF02441"/>
    </source>
</evidence>
<feature type="binding site" evidence="3">
    <location>
        <position position="334"/>
    </location>
    <ligand>
        <name>CTP</name>
        <dbReference type="ChEBI" id="CHEBI:37563"/>
    </ligand>
</feature>
<comment type="pathway">
    <text evidence="3 4">Cofactor biosynthesis; coenzyme A biosynthesis; CoA from (R)-pantothenate: step 2/5.</text>
</comment>
<evidence type="ECO:0000256" key="3">
    <source>
        <dbReference type="HAMAP-Rule" id="MF_02225"/>
    </source>
</evidence>
<dbReference type="EC" id="4.1.1.36" evidence="3"/>
<keyword evidence="3" id="KW-0460">Magnesium</keyword>
<dbReference type="EMBL" id="RCCJ01000001">
    <property type="protein sequence ID" value="RLJ71056.1"/>
    <property type="molecule type" value="Genomic_DNA"/>
</dbReference>
<dbReference type="InterPro" id="IPR003382">
    <property type="entry name" value="Flavoprotein"/>
</dbReference>
<dbReference type="AlphaFoldDB" id="A0A497XPY5"/>
<comment type="catalytic activity">
    <reaction evidence="3 4">
        <text>N-[(R)-4-phosphopantothenoyl]-L-cysteine + H(+) = (R)-4'-phosphopantetheine + CO2</text>
        <dbReference type="Rhea" id="RHEA:16793"/>
        <dbReference type="ChEBI" id="CHEBI:15378"/>
        <dbReference type="ChEBI" id="CHEBI:16526"/>
        <dbReference type="ChEBI" id="CHEBI:59458"/>
        <dbReference type="ChEBI" id="CHEBI:61723"/>
        <dbReference type="EC" id="4.1.1.36"/>
    </reaction>
</comment>
<evidence type="ECO:0000256" key="1">
    <source>
        <dbReference type="ARBA" id="ARBA00022793"/>
    </source>
</evidence>
<comment type="function">
    <text evidence="3">Catalyzes two sequential steps in the biosynthesis of coenzyme A. In the first step cysteine is conjugated to 4'-phosphopantothenate to form 4-phosphopantothenoylcysteine. In the second step the latter compound is decarboxylated to form 4'-phosphopantotheine.</text>
</comment>
<dbReference type="OrthoDB" id="9802554at2"/>